<dbReference type="EMBL" id="CP146843">
    <property type="protein sequence ID" value="WYY26657.1"/>
    <property type="molecule type" value="Genomic_DNA"/>
</dbReference>
<accession>A0ABZ2UAD7</accession>
<reference evidence="3" key="1">
    <citation type="submission" date="2024-03" db="EMBL/GenBank/DDBJ databases">
        <title>The Complete Genome of 'Candidatus Phytoplasma fraxini' AshY1 from the Ash Yellows Group.</title>
        <authorList>
            <person name="Boehm J.W."/>
            <person name="Huettel B."/>
            <person name="Schneider B."/>
            <person name="Kube M."/>
        </authorList>
    </citation>
    <scope>NUCLEOTIDE SEQUENCE [LARGE SCALE GENOMIC DNA]</scope>
    <source>
        <strain evidence="3">AshY1</strain>
    </source>
</reference>
<evidence type="ECO:0000313" key="4">
    <source>
        <dbReference type="Proteomes" id="UP001484199"/>
    </source>
</evidence>
<feature type="compositionally biased region" description="Acidic residues" evidence="1">
    <location>
        <begin position="86"/>
        <end position="96"/>
    </location>
</feature>
<keyword evidence="4" id="KW-1185">Reference proteome</keyword>
<keyword evidence="2" id="KW-1133">Transmembrane helix</keyword>
<protein>
    <submittedName>
        <fullName evidence="3">Uncharacterized protein</fullName>
    </submittedName>
</protein>
<name>A0ABZ2UAD7_ASHYP</name>
<keyword evidence="2" id="KW-0472">Membrane</keyword>
<feature type="region of interest" description="Disordered" evidence="1">
    <location>
        <begin position="57"/>
        <end position="107"/>
    </location>
</feature>
<dbReference type="Proteomes" id="UP001484199">
    <property type="component" value="Chromosome"/>
</dbReference>
<evidence type="ECO:0000256" key="1">
    <source>
        <dbReference type="SAM" id="MobiDB-lite"/>
    </source>
</evidence>
<feature type="compositionally biased region" description="Basic and acidic residues" evidence="1">
    <location>
        <begin position="97"/>
        <end position="107"/>
    </location>
</feature>
<proteinExistence type="predicted"/>
<dbReference type="RefSeq" id="WP_341266558.1">
    <property type="nucleotide sequence ID" value="NZ_CP146843.1"/>
</dbReference>
<sequence>MRHYIIIKKNNKFIEQGIKLFIITFIFTFLTSLAFCFILLPQNHKYSLISSNTSSTINEHLSRKPKQKDIIDSSNQNKNSIKEDEIPSEEESEQEEEKLLIDNDEDLAKTKNNKSKWSKLLTKIKNKKQKQDK</sequence>
<organism evidence="3 4">
    <name type="scientific">Ash yellows phytoplasma</name>
    <dbReference type="NCBI Taxonomy" id="35780"/>
    <lineage>
        <taxon>Bacteria</taxon>
        <taxon>Bacillati</taxon>
        <taxon>Mycoplasmatota</taxon>
        <taxon>Mollicutes</taxon>
        <taxon>Acholeplasmatales</taxon>
        <taxon>Acholeplasmataceae</taxon>
        <taxon>Candidatus Phytoplasma</taxon>
        <taxon>16SrVII (Ash yellows group)</taxon>
    </lineage>
</organism>
<gene>
    <name evidence="3" type="ORF">AshY1_05610</name>
</gene>
<evidence type="ECO:0000256" key="2">
    <source>
        <dbReference type="SAM" id="Phobius"/>
    </source>
</evidence>
<feature type="transmembrane region" description="Helical" evidence="2">
    <location>
        <begin position="20"/>
        <end position="40"/>
    </location>
</feature>
<evidence type="ECO:0000313" key="3">
    <source>
        <dbReference type="EMBL" id="WYY26657.1"/>
    </source>
</evidence>
<keyword evidence="2" id="KW-0812">Transmembrane</keyword>